<feature type="domain" description="NmrA-like" evidence="5">
    <location>
        <begin position="10"/>
        <end position="215"/>
    </location>
</feature>
<dbReference type="InterPro" id="IPR036291">
    <property type="entry name" value="NAD(P)-bd_dom_sf"/>
</dbReference>
<organism evidence="6 7">
    <name type="scientific">Armillaria tabescens</name>
    <name type="common">Ringless honey mushroom</name>
    <name type="synonym">Agaricus tabescens</name>
    <dbReference type="NCBI Taxonomy" id="1929756"/>
    <lineage>
        <taxon>Eukaryota</taxon>
        <taxon>Fungi</taxon>
        <taxon>Dikarya</taxon>
        <taxon>Basidiomycota</taxon>
        <taxon>Agaricomycotina</taxon>
        <taxon>Agaricomycetes</taxon>
        <taxon>Agaricomycetidae</taxon>
        <taxon>Agaricales</taxon>
        <taxon>Marasmiineae</taxon>
        <taxon>Physalacriaceae</taxon>
        <taxon>Desarmillaria</taxon>
    </lineage>
</organism>
<comment type="caution">
    <text evidence="6">The sequence shown here is derived from an EMBL/GenBank/DDBJ whole genome shotgun (WGS) entry which is preliminary data.</text>
</comment>
<dbReference type="Proteomes" id="UP001175211">
    <property type="component" value="Unassembled WGS sequence"/>
</dbReference>
<gene>
    <name evidence="6" type="ORF">EV420DRAFT_1628935</name>
</gene>
<feature type="compositionally biased region" description="Basic and acidic residues" evidence="4">
    <location>
        <begin position="252"/>
        <end position="262"/>
    </location>
</feature>
<dbReference type="InterPro" id="IPR051609">
    <property type="entry name" value="NmrA/Isoflavone_reductase-like"/>
</dbReference>
<dbReference type="AlphaFoldDB" id="A0AA39N7A4"/>
<evidence type="ECO:0000256" key="4">
    <source>
        <dbReference type="SAM" id="MobiDB-lite"/>
    </source>
</evidence>
<dbReference type="PANTHER" id="PTHR47706">
    <property type="entry name" value="NMRA-LIKE FAMILY PROTEIN"/>
    <property type="match status" value="1"/>
</dbReference>
<evidence type="ECO:0000313" key="6">
    <source>
        <dbReference type="EMBL" id="KAK0460188.1"/>
    </source>
</evidence>
<sequence length="287" mass="30132">MSSPAYKSFALVGANGTVGKAILDALIAENASFIILTRKSSDSSSKLPSNVKIAKVDYGDSAEVSAVLKENGVDVLISAINPAVGGKSQYALADSAKAAGVKLFVPSEFGFVTAGAPAGLLKEKDDFAKYLKKIGLPSARFFTGFFYSYIPGLVGYIVDQKFSIVGKSQSKASFTALEDISGFVAYVLTHLPAEQLNDKIFRLQGEGLTLVEVAAKSGLPPNHVAKLPGDLAESFLSQLQALIESGGGSTGWDHEANKEGADKAGSTNALWPGHEWKVITPAIFSKP</sequence>
<reference evidence="6" key="1">
    <citation type="submission" date="2023-06" db="EMBL/GenBank/DDBJ databases">
        <authorList>
            <consortium name="Lawrence Berkeley National Laboratory"/>
            <person name="Ahrendt S."/>
            <person name="Sahu N."/>
            <person name="Indic B."/>
            <person name="Wong-Bajracharya J."/>
            <person name="Merenyi Z."/>
            <person name="Ke H.-M."/>
            <person name="Monk M."/>
            <person name="Kocsube S."/>
            <person name="Drula E."/>
            <person name="Lipzen A."/>
            <person name="Balint B."/>
            <person name="Henrissat B."/>
            <person name="Andreopoulos B."/>
            <person name="Martin F.M."/>
            <person name="Harder C.B."/>
            <person name="Rigling D."/>
            <person name="Ford K.L."/>
            <person name="Foster G.D."/>
            <person name="Pangilinan J."/>
            <person name="Papanicolaou A."/>
            <person name="Barry K."/>
            <person name="LaButti K."/>
            <person name="Viragh M."/>
            <person name="Koriabine M."/>
            <person name="Yan M."/>
            <person name="Riley R."/>
            <person name="Champramary S."/>
            <person name="Plett K.L."/>
            <person name="Tsai I.J."/>
            <person name="Slot J."/>
            <person name="Sipos G."/>
            <person name="Plett J."/>
            <person name="Nagy L.G."/>
            <person name="Grigoriev I.V."/>
        </authorList>
    </citation>
    <scope>NUCLEOTIDE SEQUENCE</scope>
    <source>
        <strain evidence="6">CCBAS 213</strain>
    </source>
</reference>
<dbReference type="GO" id="GO:0016491">
    <property type="term" value="F:oxidoreductase activity"/>
    <property type="evidence" value="ECO:0007669"/>
    <property type="project" value="UniProtKB-KW"/>
</dbReference>
<dbReference type="RefSeq" id="XP_060332314.1">
    <property type="nucleotide sequence ID" value="XM_060476076.1"/>
</dbReference>
<evidence type="ECO:0000313" key="7">
    <source>
        <dbReference type="Proteomes" id="UP001175211"/>
    </source>
</evidence>
<dbReference type="SUPFAM" id="SSF51735">
    <property type="entry name" value="NAD(P)-binding Rossmann-fold domains"/>
    <property type="match status" value="1"/>
</dbReference>
<keyword evidence="2" id="KW-0521">NADP</keyword>
<evidence type="ECO:0000256" key="1">
    <source>
        <dbReference type="ARBA" id="ARBA00005725"/>
    </source>
</evidence>
<protein>
    <recommendedName>
        <fullName evidence="5">NmrA-like domain-containing protein</fullName>
    </recommendedName>
</protein>
<evidence type="ECO:0000256" key="2">
    <source>
        <dbReference type="ARBA" id="ARBA00022857"/>
    </source>
</evidence>
<dbReference type="Gene3D" id="3.40.50.720">
    <property type="entry name" value="NAD(P)-binding Rossmann-like Domain"/>
    <property type="match status" value="1"/>
</dbReference>
<keyword evidence="3" id="KW-0560">Oxidoreductase</keyword>
<dbReference type="EMBL" id="JAUEPS010000013">
    <property type="protein sequence ID" value="KAK0460188.1"/>
    <property type="molecule type" value="Genomic_DNA"/>
</dbReference>
<feature type="region of interest" description="Disordered" evidence="4">
    <location>
        <begin position="246"/>
        <end position="267"/>
    </location>
</feature>
<evidence type="ECO:0000259" key="5">
    <source>
        <dbReference type="Pfam" id="PF05368"/>
    </source>
</evidence>
<dbReference type="GeneID" id="85359624"/>
<dbReference type="PANTHER" id="PTHR47706:SF4">
    <property type="entry name" value="NMRA-LIKE DOMAIN-CONTAINING PROTEIN"/>
    <property type="match status" value="1"/>
</dbReference>
<dbReference type="Pfam" id="PF05368">
    <property type="entry name" value="NmrA"/>
    <property type="match status" value="1"/>
</dbReference>
<keyword evidence="7" id="KW-1185">Reference proteome</keyword>
<name>A0AA39N7A4_ARMTA</name>
<comment type="similarity">
    <text evidence="1">Belongs to the NmrA-type oxidoreductase family. Isoflavone reductase subfamily.</text>
</comment>
<proteinExistence type="inferred from homology"/>
<dbReference type="InterPro" id="IPR008030">
    <property type="entry name" value="NmrA-like"/>
</dbReference>
<accession>A0AA39N7A4</accession>
<evidence type="ECO:0000256" key="3">
    <source>
        <dbReference type="ARBA" id="ARBA00023002"/>
    </source>
</evidence>